<dbReference type="Proteomes" id="UP000598997">
    <property type="component" value="Unassembled WGS sequence"/>
</dbReference>
<proteinExistence type="predicted"/>
<evidence type="ECO:0000313" key="2">
    <source>
        <dbReference type="EMBL" id="GGD46614.1"/>
    </source>
</evidence>
<gene>
    <name evidence="2" type="ORF">GCM10010989_21080</name>
</gene>
<feature type="domain" description="PilZ" evidence="1">
    <location>
        <begin position="12"/>
        <end position="89"/>
    </location>
</feature>
<evidence type="ECO:0000259" key="1">
    <source>
        <dbReference type="Pfam" id="PF07238"/>
    </source>
</evidence>
<dbReference type="Pfam" id="PF07238">
    <property type="entry name" value="PilZ"/>
    <property type="match status" value="1"/>
</dbReference>
<keyword evidence="3" id="KW-1185">Reference proteome</keyword>
<name>A0A916YIR7_9SPHN</name>
<protein>
    <recommendedName>
        <fullName evidence="1">PilZ domain-containing protein</fullName>
    </recommendedName>
</protein>
<dbReference type="AlphaFoldDB" id="A0A916YIR7"/>
<reference evidence="2 3" key="1">
    <citation type="journal article" date="2014" name="Int. J. Syst. Evol. Microbiol.">
        <title>Complete genome sequence of Corynebacterium casei LMG S-19264T (=DSM 44701T), isolated from a smear-ripened cheese.</title>
        <authorList>
            <consortium name="US DOE Joint Genome Institute (JGI-PGF)"/>
            <person name="Walter F."/>
            <person name="Albersmeier A."/>
            <person name="Kalinowski J."/>
            <person name="Ruckert C."/>
        </authorList>
    </citation>
    <scope>NUCLEOTIDE SEQUENCE [LARGE SCALE GENOMIC DNA]</scope>
    <source>
        <strain evidence="2 3">CGMCC 1.15358</strain>
    </source>
</reference>
<organism evidence="2 3">
    <name type="scientific">Croceicoccus pelagius</name>
    <dbReference type="NCBI Taxonomy" id="1703341"/>
    <lineage>
        <taxon>Bacteria</taxon>
        <taxon>Pseudomonadati</taxon>
        <taxon>Pseudomonadota</taxon>
        <taxon>Alphaproteobacteria</taxon>
        <taxon>Sphingomonadales</taxon>
        <taxon>Erythrobacteraceae</taxon>
        <taxon>Croceicoccus</taxon>
    </lineage>
</organism>
<dbReference type="OrthoDB" id="9806898at2"/>
<dbReference type="EMBL" id="BMIO01000006">
    <property type="protein sequence ID" value="GGD46614.1"/>
    <property type="molecule type" value="Genomic_DNA"/>
</dbReference>
<dbReference type="Gene3D" id="2.40.10.220">
    <property type="entry name" value="predicted glycosyltransferase like domains"/>
    <property type="match status" value="1"/>
</dbReference>
<comment type="caution">
    <text evidence="2">The sequence shown here is derived from an EMBL/GenBank/DDBJ whole genome shotgun (WGS) entry which is preliminary data.</text>
</comment>
<sequence length="116" mass="13105">MIGGAQLSVTDLRQAARHPVDYPVLAEHRRIGDIHMHITNISANGFMVESDVAIGRGERVMLRLPEIGRIEAHVIWVSEGRAGFQFERILRPDAFGSMVDQMQPRARPKPRLRKAK</sequence>
<dbReference type="InterPro" id="IPR009875">
    <property type="entry name" value="PilZ_domain"/>
</dbReference>
<dbReference type="RefSeq" id="WP_066762161.1">
    <property type="nucleotide sequence ID" value="NZ_BMIO01000006.1"/>
</dbReference>
<dbReference type="SUPFAM" id="SSF141371">
    <property type="entry name" value="PilZ domain-like"/>
    <property type="match status" value="1"/>
</dbReference>
<accession>A0A916YIR7</accession>
<dbReference type="GO" id="GO:0035438">
    <property type="term" value="F:cyclic-di-GMP binding"/>
    <property type="evidence" value="ECO:0007669"/>
    <property type="project" value="InterPro"/>
</dbReference>
<evidence type="ECO:0000313" key="3">
    <source>
        <dbReference type="Proteomes" id="UP000598997"/>
    </source>
</evidence>